<sequence>MRCAIKLSLKKPRSGGFFLRVLGSGIPAGDLLDGLAGGRVLRCFLPSASPISPLRWHIEDPLGGHGCWDETSKYSAALQFRVEIYSPHAPRRLHKHLHAHRTVHLIFPSEKQSRSWTEVCHRSSLHKQQRRTKVVLTPRNRDEMLLSQHSP</sequence>
<gene>
    <name evidence="1" type="ORF">BCR34DRAFT_33367</name>
</gene>
<dbReference type="AlphaFoldDB" id="A0A1Y1Z8B4"/>
<keyword evidence="2" id="KW-1185">Reference proteome</keyword>
<proteinExistence type="predicted"/>
<dbReference type="Proteomes" id="UP000193144">
    <property type="component" value="Unassembled WGS sequence"/>
</dbReference>
<evidence type="ECO:0000313" key="1">
    <source>
        <dbReference type="EMBL" id="ORY06493.1"/>
    </source>
</evidence>
<accession>A0A1Y1Z8B4</accession>
<name>A0A1Y1Z8B4_9PLEO</name>
<evidence type="ECO:0000313" key="2">
    <source>
        <dbReference type="Proteomes" id="UP000193144"/>
    </source>
</evidence>
<comment type="caution">
    <text evidence="1">The sequence shown here is derived from an EMBL/GenBank/DDBJ whole genome shotgun (WGS) entry which is preliminary data.</text>
</comment>
<reference evidence="1 2" key="1">
    <citation type="submission" date="2016-07" db="EMBL/GenBank/DDBJ databases">
        <title>Pervasive Adenine N6-methylation of Active Genes in Fungi.</title>
        <authorList>
            <consortium name="DOE Joint Genome Institute"/>
            <person name="Mondo S.J."/>
            <person name="Dannebaum R.O."/>
            <person name="Kuo R.C."/>
            <person name="Labutti K."/>
            <person name="Haridas S."/>
            <person name="Kuo A."/>
            <person name="Salamov A."/>
            <person name="Ahrendt S.R."/>
            <person name="Lipzen A."/>
            <person name="Sullivan W."/>
            <person name="Andreopoulos W.B."/>
            <person name="Clum A."/>
            <person name="Lindquist E."/>
            <person name="Daum C."/>
            <person name="Ramamoorthy G.K."/>
            <person name="Gryganskyi A."/>
            <person name="Culley D."/>
            <person name="Magnuson J.K."/>
            <person name="James T.Y."/>
            <person name="O'Malley M.A."/>
            <person name="Stajich J.E."/>
            <person name="Spatafora J.W."/>
            <person name="Visel A."/>
            <person name="Grigoriev I.V."/>
        </authorList>
    </citation>
    <scope>NUCLEOTIDE SEQUENCE [LARGE SCALE GENOMIC DNA]</scope>
    <source>
        <strain evidence="1 2">CBS 115471</strain>
    </source>
</reference>
<protein>
    <submittedName>
        <fullName evidence="1">Uncharacterized protein</fullName>
    </submittedName>
</protein>
<organism evidence="1 2">
    <name type="scientific">Clohesyomyces aquaticus</name>
    <dbReference type="NCBI Taxonomy" id="1231657"/>
    <lineage>
        <taxon>Eukaryota</taxon>
        <taxon>Fungi</taxon>
        <taxon>Dikarya</taxon>
        <taxon>Ascomycota</taxon>
        <taxon>Pezizomycotina</taxon>
        <taxon>Dothideomycetes</taxon>
        <taxon>Pleosporomycetidae</taxon>
        <taxon>Pleosporales</taxon>
        <taxon>Lindgomycetaceae</taxon>
        <taxon>Clohesyomyces</taxon>
    </lineage>
</organism>
<dbReference type="EMBL" id="MCFA01000116">
    <property type="protein sequence ID" value="ORY06493.1"/>
    <property type="molecule type" value="Genomic_DNA"/>
</dbReference>